<dbReference type="PANTHER" id="PTHR30050:SF10">
    <property type="entry name" value="PHAGE-LIKE ELEMENT PBSX PROTEIN XKDC"/>
    <property type="match status" value="1"/>
</dbReference>
<protein>
    <submittedName>
        <fullName evidence="2">ATP-binding protein</fullName>
    </submittedName>
</protein>
<gene>
    <name evidence="2" type="ORF">P4S50_10045</name>
</gene>
<dbReference type="CDD" id="cd00009">
    <property type="entry name" value="AAA"/>
    <property type="match status" value="1"/>
</dbReference>
<evidence type="ECO:0000259" key="1">
    <source>
        <dbReference type="Pfam" id="PF01695"/>
    </source>
</evidence>
<proteinExistence type="predicted"/>
<dbReference type="Gene3D" id="3.40.50.300">
    <property type="entry name" value="P-loop containing nucleotide triphosphate hydrolases"/>
    <property type="match status" value="1"/>
</dbReference>
<dbReference type="SUPFAM" id="SSF52540">
    <property type="entry name" value="P-loop containing nucleoside triphosphate hydrolases"/>
    <property type="match status" value="1"/>
</dbReference>
<dbReference type="Proteomes" id="UP001222800">
    <property type="component" value="Chromosome"/>
</dbReference>
<dbReference type="PANTHER" id="PTHR30050">
    <property type="entry name" value="CHROMOSOMAL REPLICATION INITIATOR PROTEIN DNAA"/>
    <property type="match status" value="1"/>
</dbReference>
<dbReference type="NCBIfam" id="NF005378">
    <property type="entry name" value="PRK06921.1"/>
    <property type="match status" value="1"/>
</dbReference>
<evidence type="ECO:0000313" key="2">
    <source>
        <dbReference type="EMBL" id="WFD08738.1"/>
    </source>
</evidence>
<accession>A0ABY8E764</accession>
<dbReference type="InterPro" id="IPR002611">
    <property type="entry name" value="IstB_ATP-bd"/>
</dbReference>
<dbReference type="GO" id="GO:0005524">
    <property type="term" value="F:ATP binding"/>
    <property type="evidence" value="ECO:0007669"/>
    <property type="project" value="UniProtKB-KW"/>
</dbReference>
<name>A0ABY8E764_9FIRM</name>
<feature type="domain" description="IstB-like ATP-binding" evidence="1">
    <location>
        <begin position="63"/>
        <end position="203"/>
    </location>
</feature>
<keyword evidence="2" id="KW-0547">Nucleotide-binding</keyword>
<evidence type="ECO:0000313" key="3">
    <source>
        <dbReference type="Proteomes" id="UP001222800"/>
    </source>
</evidence>
<dbReference type="Pfam" id="PF01695">
    <property type="entry name" value="IstB_IS21"/>
    <property type="match status" value="1"/>
</dbReference>
<dbReference type="RefSeq" id="WP_277730648.1">
    <property type="nucleotide sequence ID" value="NZ_CP120733.1"/>
</dbReference>
<keyword evidence="3" id="KW-1185">Reference proteome</keyword>
<organism evidence="2 3">
    <name type="scientific">Tepidibacter hydrothermalis</name>
    <dbReference type="NCBI Taxonomy" id="3036126"/>
    <lineage>
        <taxon>Bacteria</taxon>
        <taxon>Bacillati</taxon>
        <taxon>Bacillota</taxon>
        <taxon>Clostridia</taxon>
        <taxon>Peptostreptococcales</taxon>
        <taxon>Peptostreptococcaceae</taxon>
        <taxon>Tepidibacter</taxon>
    </lineage>
</organism>
<dbReference type="InterPro" id="IPR027417">
    <property type="entry name" value="P-loop_NTPase"/>
</dbReference>
<dbReference type="EMBL" id="CP120733">
    <property type="protein sequence ID" value="WFD08738.1"/>
    <property type="molecule type" value="Genomic_DNA"/>
</dbReference>
<keyword evidence="2" id="KW-0067">ATP-binding</keyword>
<sequence>MNSYPKKNLKSGCEKTESFRCPKCKDRGLVYNPETDAMDDCECRERTLYETILRNSGISEAFRKKTFDTFQDKGNRELQKTKIAAIMYCKEFKQIQDNVSNSIAFLGQVGAGKTHLSIAIANNLMSENIGVLYMQYRDVITQLKQNMLDEYYYQKEISKYKNATVLLIDDLFKGKITETDINIMFEIINYRYLKGCPMIVSSEYTSDKLLNIDEAIGSRIIEKCDGRMIEFVGGNFNHRLNKRAI</sequence>
<reference evidence="2 3" key="1">
    <citation type="submission" date="2023-03" db="EMBL/GenBank/DDBJ databases">
        <title>Complete genome sequence of Tepidibacter sp. SWIR-1, isolated from a deep-sea hydrothermal vent.</title>
        <authorList>
            <person name="Li X."/>
        </authorList>
    </citation>
    <scope>NUCLEOTIDE SEQUENCE [LARGE SCALE GENOMIC DNA]</scope>
    <source>
        <strain evidence="2 3">SWIR-1</strain>
    </source>
</reference>